<comment type="similarity">
    <text evidence="1">Belongs to the putative lipase ROG1 family.</text>
</comment>
<keyword evidence="2" id="KW-0442">Lipid degradation</keyword>
<dbReference type="OrthoDB" id="273452at2759"/>
<organism evidence="5 6">
    <name type="scientific">Kazachstania africana (strain ATCC 22294 / BCRC 22015 / CBS 2517 / CECT 1963 / NBRC 1671 / NRRL Y-8276)</name>
    <name type="common">Yeast</name>
    <name type="synonym">Kluyveromyces africanus</name>
    <dbReference type="NCBI Taxonomy" id="1071382"/>
    <lineage>
        <taxon>Eukaryota</taxon>
        <taxon>Fungi</taxon>
        <taxon>Dikarya</taxon>
        <taxon>Ascomycota</taxon>
        <taxon>Saccharomycotina</taxon>
        <taxon>Saccharomycetes</taxon>
        <taxon>Saccharomycetales</taxon>
        <taxon>Saccharomycetaceae</taxon>
        <taxon>Kazachstania</taxon>
    </lineage>
</organism>
<evidence type="ECO:0000313" key="6">
    <source>
        <dbReference type="Proteomes" id="UP000005220"/>
    </source>
</evidence>
<dbReference type="InParanoid" id="H2B1I3"/>
<feature type="domain" description="DUF676" evidence="4">
    <location>
        <begin position="4"/>
        <end position="209"/>
    </location>
</feature>
<keyword evidence="3" id="KW-1133">Transmembrane helix</keyword>
<dbReference type="FunCoup" id="H2B1I3">
    <property type="interactions" value="165"/>
</dbReference>
<accession>H2B1I3</accession>
<dbReference type="GeneID" id="13886672"/>
<dbReference type="PANTHER" id="PTHR12482:SF24">
    <property type="entry name" value="LIPID DROPLET PHOSPHOLIPASE 1"/>
    <property type="match status" value="1"/>
</dbReference>
<dbReference type="GO" id="GO:0004622">
    <property type="term" value="F:phosphatidylcholine lysophospholipase activity"/>
    <property type="evidence" value="ECO:0007669"/>
    <property type="project" value="EnsemblFungi"/>
</dbReference>
<gene>
    <name evidence="5" type="primary">KAFR0K01290</name>
    <name evidence="5" type="ORF">KAFR_0K01290</name>
</gene>
<keyword evidence="3" id="KW-0812">Transmembrane</keyword>
<dbReference type="Proteomes" id="UP000005220">
    <property type="component" value="Chromosome 11"/>
</dbReference>
<keyword evidence="2" id="KW-0443">Lipid metabolism</keyword>
<protein>
    <recommendedName>
        <fullName evidence="4">DUF676 domain-containing protein</fullName>
    </recommendedName>
</protein>
<dbReference type="KEGG" id="kaf:KAFR_0K01290"/>
<dbReference type="GO" id="GO:0016042">
    <property type="term" value="P:lipid catabolic process"/>
    <property type="evidence" value="ECO:0007669"/>
    <property type="project" value="UniProtKB-KW"/>
</dbReference>
<dbReference type="InterPro" id="IPR007751">
    <property type="entry name" value="DUF676_lipase-like"/>
</dbReference>
<keyword evidence="3" id="KW-0472">Membrane</keyword>
<dbReference type="EMBL" id="HE650831">
    <property type="protein sequence ID" value="CCF60483.1"/>
    <property type="molecule type" value="Genomic_DNA"/>
</dbReference>
<dbReference type="Pfam" id="PF05057">
    <property type="entry name" value="DUF676"/>
    <property type="match status" value="1"/>
</dbReference>
<name>H2B1I3_KAZAF</name>
<reference evidence="5 6" key="1">
    <citation type="journal article" date="2011" name="Proc. Natl. Acad. Sci. U.S.A.">
        <title>Evolutionary erosion of yeast sex chromosomes by mating-type switching accidents.</title>
        <authorList>
            <person name="Gordon J.L."/>
            <person name="Armisen D."/>
            <person name="Proux-Wera E."/>
            <person name="Oheigeartaigh S.S."/>
            <person name="Byrne K.P."/>
            <person name="Wolfe K.H."/>
        </authorList>
    </citation>
    <scope>NUCLEOTIDE SEQUENCE [LARGE SCALE GENOMIC DNA]</scope>
    <source>
        <strain evidence="6">ATCC 22294 / BCRC 22015 / CBS 2517 / CECT 1963 / NBRC 1671 / NRRL Y-8276</strain>
    </source>
</reference>
<evidence type="ECO:0000256" key="3">
    <source>
        <dbReference type="SAM" id="Phobius"/>
    </source>
</evidence>
<feature type="transmembrane region" description="Helical" evidence="3">
    <location>
        <begin position="271"/>
        <end position="293"/>
    </location>
</feature>
<evidence type="ECO:0000313" key="5">
    <source>
        <dbReference type="EMBL" id="CCF60483.1"/>
    </source>
</evidence>
<evidence type="ECO:0000256" key="2">
    <source>
        <dbReference type="ARBA" id="ARBA00022963"/>
    </source>
</evidence>
<dbReference type="SUPFAM" id="SSF53474">
    <property type="entry name" value="alpha/beta-Hydrolases"/>
    <property type="match status" value="1"/>
</dbReference>
<dbReference type="Gene3D" id="3.40.50.1820">
    <property type="entry name" value="alpha/beta hydrolase"/>
    <property type="match status" value="1"/>
</dbReference>
<evidence type="ECO:0000256" key="1">
    <source>
        <dbReference type="ARBA" id="ARBA00007920"/>
    </source>
</evidence>
<dbReference type="InterPro" id="IPR044294">
    <property type="entry name" value="Lipase-like"/>
</dbReference>
<dbReference type="RefSeq" id="XP_003959618.1">
    <property type="nucleotide sequence ID" value="XM_003959569.1"/>
</dbReference>
<dbReference type="GO" id="GO:0047372">
    <property type="term" value="F:monoacylglycerol lipase activity"/>
    <property type="evidence" value="ECO:0007669"/>
    <property type="project" value="TreeGrafter"/>
</dbReference>
<dbReference type="GO" id="GO:0005811">
    <property type="term" value="C:lipid droplet"/>
    <property type="evidence" value="ECO:0007669"/>
    <property type="project" value="EnsemblFungi"/>
</dbReference>
<sequence>MTSKQEKHLAVFIHGLWGSYKHMGSLQQMFKKLIDSKEEIICYAPRQNAVFKTFDGIEIIGYRVIVEICQYMKQYREENPKSEIKKISIVGYSLGGLIARFVVGKMFTECREFFQDIEPVMFLTMATPHLGIHFYNPLSIKYKWLLDPVLTFLGSTLIGKSGRELFIMNRSNSILVELSQGEFLDALAKFRWRMVFANVKNDRTVAFYTAFITEYDPFISTNNTLMYKFEQNLPGSDYTNILPRIVDLNQLNKNVKLIPGKSKKSKVTLKTVLQTIGLIFLGLFIVLPIALIFNICGTLYSHLATLKYQKMIANGQISIVVREKIGLTEQLRSYVSETYESIINTEDTNDNEDITDTIKLENKRSSKSIAEESQIFQEFLSKYSNITKDDQNWTHEFEPLPLDNNRRTILNNLSKLNWIRVPIYVKARNAHGGIVARQGINDTMAPTSLASVEFVSKLSNYLISHEDANIY</sequence>
<dbReference type="PANTHER" id="PTHR12482">
    <property type="entry name" value="LIPASE ROG1-RELATED-RELATED"/>
    <property type="match status" value="1"/>
</dbReference>
<dbReference type="InterPro" id="IPR029058">
    <property type="entry name" value="AB_hydrolase_fold"/>
</dbReference>
<dbReference type="GO" id="GO:0055088">
    <property type="term" value="P:lipid homeostasis"/>
    <property type="evidence" value="ECO:0007669"/>
    <property type="project" value="EnsemblFungi"/>
</dbReference>
<dbReference type="AlphaFoldDB" id="H2B1I3"/>
<dbReference type="eggNOG" id="KOG4372">
    <property type="taxonomic scope" value="Eukaryota"/>
</dbReference>
<keyword evidence="6" id="KW-1185">Reference proteome</keyword>
<dbReference type="HOGENOM" id="CLU_027968_2_0_1"/>
<proteinExistence type="inferred from homology"/>
<evidence type="ECO:0000259" key="4">
    <source>
        <dbReference type="Pfam" id="PF05057"/>
    </source>
</evidence>